<feature type="compositionally biased region" description="Polar residues" evidence="5">
    <location>
        <begin position="24"/>
        <end position="36"/>
    </location>
</feature>
<dbReference type="InterPro" id="IPR011545">
    <property type="entry name" value="DEAD/DEAH_box_helicase_dom"/>
</dbReference>
<evidence type="ECO:0000256" key="5">
    <source>
        <dbReference type="SAM" id="MobiDB-lite"/>
    </source>
</evidence>
<organism evidence="8 9">
    <name type="scientific">Alectoria fallacina</name>
    <dbReference type="NCBI Taxonomy" id="1903189"/>
    <lineage>
        <taxon>Eukaryota</taxon>
        <taxon>Fungi</taxon>
        <taxon>Dikarya</taxon>
        <taxon>Ascomycota</taxon>
        <taxon>Pezizomycotina</taxon>
        <taxon>Lecanoromycetes</taxon>
        <taxon>OSLEUM clade</taxon>
        <taxon>Lecanoromycetidae</taxon>
        <taxon>Lecanorales</taxon>
        <taxon>Lecanorineae</taxon>
        <taxon>Parmeliaceae</taxon>
        <taxon>Alectoria</taxon>
    </lineage>
</organism>
<feature type="domain" description="Helicase ATP-binding" evidence="6">
    <location>
        <begin position="546"/>
        <end position="721"/>
    </location>
</feature>
<dbReference type="PANTHER" id="PTHR18934:SF145">
    <property type="entry name" value="ATP-DEPENDENT RNA HELICASE DHX57-RELATED"/>
    <property type="match status" value="1"/>
</dbReference>
<dbReference type="PROSITE" id="PS00690">
    <property type="entry name" value="DEAH_ATP_HELICASE"/>
    <property type="match status" value="1"/>
</dbReference>
<dbReference type="CDD" id="cd17917">
    <property type="entry name" value="DEXHc_RHA-like"/>
    <property type="match status" value="1"/>
</dbReference>
<dbReference type="EC" id="3.6.4.13" evidence="1"/>
<keyword evidence="3" id="KW-0378">Hydrolase</keyword>
<accession>A0A8H3PJ26</accession>
<dbReference type="GO" id="GO:0005524">
    <property type="term" value="F:ATP binding"/>
    <property type="evidence" value="ECO:0007669"/>
    <property type="project" value="UniProtKB-KW"/>
</dbReference>
<dbReference type="PANTHER" id="PTHR18934">
    <property type="entry name" value="ATP-DEPENDENT RNA HELICASE"/>
    <property type="match status" value="1"/>
</dbReference>
<dbReference type="SMART" id="SM00490">
    <property type="entry name" value="HELICc"/>
    <property type="match status" value="1"/>
</dbReference>
<evidence type="ECO:0000256" key="2">
    <source>
        <dbReference type="ARBA" id="ARBA00022741"/>
    </source>
</evidence>
<dbReference type="InterPro" id="IPR048333">
    <property type="entry name" value="HA2_WH"/>
</dbReference>
<feature type="compositionally biased region" description="Polar residues" evidence="5">
    <location>
        <begin position="66"/>
        <end position="92"/>
    </location>
</feature>
<evidence type="ECO:0000256" key="3">
    <source>
        <dbReference type="ARBA" id="ARBA00022801"/>
    </source>
</evidence>
<dbReference type="OrthoDB" id="5600252at2759"/>
<proteinExistence type="predicted"/>
<keyword evidence="2" id="KW-0547">Nucleotide-binding</keyword>
<dbReference type="PROSITE" id="PS51194">
    <property type="entry name" value="HELICASE_CTER"/>
    <property type="match status" value="1"/>
</dbReference>
<keyword evidence="9" id="KW-1185">Reference proteome</keyword>
<dbReference type="PROSITE" id="PS51192">
    <property type="entry name" value="HELICASE_ATP_BIND_1"/>
    <property type="match status" value="1"/>
</dbReference>
<evidence type="ECO:0000259" key="6">
    <source>
        <dbReference type="PROSITE" id="PS51192"/>
    </source>
</evidence>
<dbReference type="EMBL" id="CAJPDR010000656">
    <property type="protein sequence ID" value="CAF9941405.1"/>
    <property type="molecule type" value="Genomic_DNA"/>
</dbReference>
<feature type="region of interest" description="Disordered" evidence="5">
    <location>
        <begin position="1"/>
        <end position="134"/>
    </location>
</feature>
<sequence length="1451" mass="161184">MPLSIRPPNALTLQSGRAPKQNRYRSTGQELKTVQNDGRMAATLHGMKRHGAENEASKRPPERVASNPSYHQSATPSRHQAQTSTQSKNPSNGPHKKAQRRTDWQLGSRKRKATDSVGQRPARRQRGNAPELKDGAYIRRTMHVPTPNEYPDAPPDFFKNPRGFIFNLARGLGFAECRSEWTALAHNAHQCTAYYNSATHNQVVIGEGRTKNAAEDTAWLHMVAKFHEEGILGEIIDKDSGTNQINKQSLSKARQEEKNAIMDIYNYAARFDTVPKISSKIQTRIERNKRKRYIEMTVELPEQGIRVESQGSEIKIAEIRAANMFKEEAEKYQKKHGSETIVIKDSGALTTDNASKFMDFYRIVRPGVDIQTEVLLPTELEGLEKVPNRVQIRINGKLIGEPVDMMLKKKAEETAFLTAAIALKKREPELYPRFVRALQNGNGQILRPVTPVDMPIDEDCSLVMRETLLGARKAGLPDAIQDVGSKVDPSESPKGGYRRLLEAHKAQQQDENLLRKMNEFLQDPKLADLRNKKAELPMNQYRAKVLDLVNNNVYSIVVGATGSGKTTQVPQILLEDAISKGKGASCNIVCTQPRRIAAISVAKRVAMERAETLQDSVGYHVRFDPKLPQFGGSVTYCTTGILQQQLQHYPDEVMDNLSHLVIDEVHERDMLIDFLLILLKKNIMRRQALGKSNPRVVLMSATMDTELFASYFKSNISGKDTLDCPSLSVPGRTFPVKERYLDEILKDIGAANSPEQLRAMHADSDTKDYLDVETSFRNENPTTDSQELADGSRKELSLIDWKRERNSIASEGATDPAIGKENALVPFGLVACTIAHIAKTSQEGAILVFLPGLAEIVKVEERLKSQGFGVNFNDESKFKLCLLHSSLQAGQNTVFDPVPEGCRKIILGTNIAETSITIPDVQYVVDTGKLREKQYDQTRRISQLLCTWVSKSNSKQRAGRAGRVQNGNYYALFTKERYEKLRAIGLPELLRVDLQEICLKVKAQAFEAPIREFLAEAIEPPDPKAVDSSIANLEALDALTDDGEAITPLGRLLSSLPVHPSLGKMIVLGIIFRCLDPMLVLGAASAERSLFLNPLDARNAAAQAKLSFVEGSGSDHIALLNAIRELRRVRDEKGAYVMRDFALRNFLHINSFKTIDATGRQIEDILVEAHLIPRSSNSDRLNSQFGSPSLNENSHKIPLIKALTLAGFHPNLAVSNGGVSFRTVGEKTCLVHPSSINSPRGKKDESRVARNTLYTYSSMARSNDGQSIFLRDTTEATPLIASLFGGKLKRNEERGNIVELDGWLPFYISSSDRRSVKTLIEFRKGLERLLTVAFRELGKLSSAPSRTFGEGIPGQREQASFFADEKVRKLFAGGLVEVLDRDVKVGEKVAGRGWGGVKATMTMGRTQGQGQSQSQGWGQGRDGRAPQAQGRGRGVERGGRMPAFYEDLMKI</sequence>
<reference evidence="8" key="1">
    <citation type="submission" date="2021-03" db="EMBL/GenBank/DDBJ databases">
        <authorList>
            <person name="Tagirdzhanova G."/>
        </authorList>
    </citation>
    <scope>NUCLEOTIDE SEQUENCE</scope>
</reference>
<dbReference type="InterPro" id="IPR002464">
    <property type="entry name" value="DNA/RNA_helicase_DEAH_CS"/>
</dbReference>
<dbReference type="Pfam" id="PF04408">
    <property type="entry name" value="WHD_HA2"/>
    <property type="match status" value="1"/>
</dbReference>
<dbReference type="Gene3D" id="1.20.120.1080">
    <property type="match status" value="1"/>
</dbReference>
<dbReference type="InterPro" id="IPR001650">
    <property type="entry name" value="Helicase_C-like"/>
</dbReference>
<dbReference type="GO" id="GO:0003724">
    <property type="term" value="F:RNA helicase activity"/>
    <property type="evidence" value="ECO:0007669"/>
    <property type="project" value="UniProtKB-EC"/>
</dbReference>
<evidence type="ECO:0000313" key="9">
    <source>
        <dbReference type="Proteomes" id="UP000664203"/>
    </source>
</evidence>
<dbReference type="InterPro" id="IPR014001">
    <property type="entry name" value="Helicase_ATP-bd"/>
</dbReference>
<feature type="compositionally biased region" description="Low complexity" evidence="5">
    <location>
        <begin position="1404"/>
        <end position="1416"/>
    </location>
</feature>
<gene>
    <name evidence="8" type="primary">DHX9</name>
    <name evidence="8" type="ORF">ALECFALPRED_009098</name>
</gene>
<dbReference type="Proteomes" id="UP000664203">
    <property type="component" value="Unassembled WGS sequence"/>
</dbReference>
<evidence type="ECO:0000256" key="1">
    <source>
        <dbReference type="ARBA" id="ARBA00012552"/>
    </source>
</evidence>
<evidence type="ECO:0000256" key="4">
    <source>
        <dbReference type="ARBA" id="ARBA00022840"/>
    </source>
</evidence>
<dbReference type="GO" id="GO:0003723">
    <property type="term" value="F:RNA binding"/>
    <property type="evidence" value="ECO:0007669"/>
    <property type="project" value="TreeGrafter"/>
</dbReference>
<dbReference type="Pfam" id="PF00270">
    <property type="entry name" value="DEAD"/>
    <property type="match status" value="1"/>
</dbReference>
<dbReference type="InterPro" id="IPR007502">
    <property type="entry name" value="Helicase-assoc_dom"/>
</dbReference>
<name>A0A8H3PJ26_9LECA</name>
<keyword evidence="8" id="KW-0347">Helicase</keyword>
<feature type="compositionally biased region" description="Basic and acidic residues" evidence="5">
    <location>
        <begin position="50"/>
        <end position="62"/>
    </location>
</feature>
<comment type="caution">
    <text evidence="8">The sequence shown here is derived from an EMBL/GenBank/DDBJ whole genome shotgun (WGS) entry which is preliminary data.</text>
</comment>
<protein>
    <recommendedName>
        <fullName evidence="1">RNA helicase</fullName>
        <ecNumber evidence="1">3.6.4.13</ecNumber>
    </recommendedName>
</protein>
<dbReference type="InterPro" id="IPR027417">
    <property type="entry name" value="P-loop_NTPase"/>
</dbReference>
<dbReference type="Pfam" id="PF00271">
    <property type="entry name" value="Helicase_C"/>
    <property type="match status" value="1"/>
</dbReference>
<dbReference type="SMART" id="SM00847">
    <property type="entry name" value="HA2"/>
    <property type="match status" value="1"/>
</dbReference>
<dbReference type="Gene3D" id="3.40.50.300">
    <property type="entry name" value="P-loop containing nucleotide triphosphate hydrolases"/>
    <property type="match status" value="2"/>
</dbReference>
<feature type="domain" description="Helicase C-terminal" evidence="7">
    <location>
        <begin position="833"/>
        <end position="1005"/>
    </location>
</feature>
<dbReference type="SUPFAM" id="SSF52540">
    <property type="entry name" value="P-loop containing nucleoside triphosphate hydrolases"/>
    <property type="match status" value="1"/>
</dbReference>
<dbReference type="GO" id="GO:1990904">
    <property type="term" value="C:ribonucleoprotein complex"/>
    <property type="evidence" value="ECO:0007669"/>
    <property type="project" value="UniProtKB-ARBA"/>
</dbReference>
<dbReference type="SMART" id="SM00487">
    <property type="entry name" value="DEXDc"/>
    <property type="match status" value="1"/>
</dbReference>
<dbReference type="CDD" id="cd18791">
    <property type="entry name" value="SF2_C_RHA"/>
    <property type="match status" value="1"/>
</dbReference>
<evidence type="ECO:0000313" key="8">
    <source>
        <dbReference type="EMBL" id="CAF9941405.1"/>
    </source>
</evidence>
<dbReference type="GO" id="GO:0016787">
    <property type="term" value="F:hydrolase activity"/>
    <property type="evidence" value="ECO:0007669"/>
    <property type="project" value="UniProtKB-KW"/>
</dbReference>
<dbReference type="Pfam" id="PF21010">
    <property type="entry name" value="HA2_C"/>
    <property type="match status" value="1"/>
</dbReference>
<evidence type="ECO:0000259" key="7">
    <source>
        <dbReference type="PROSITE" id="PS51194"/>
    </source>
</evidence>
<keyword evidence="4" id="KW-0067">ATP-binding</keyword>
<feature type="region of interest" description="Disordered" evidence="5">
    <location>
        <begin position="1404"/>
        <end position="1439"/>
    </location>
</feature>